<comment type="caution">
    <text evidence="8">The sequence shown here is derived from an EMBL/GenBank/DDBJ whole genome shotgun (WGS) entry which is preliminary data.</text>
</comment>
<feature type="transmembrane region" description="Helical" evidence="6">
    <location>
        <begin position="6"/>
        <end position="23"/>
    </location>
</feature>
<keyword evidence="5 6" id="KW-0472">Membrane</keyword>
<evidence type="ECO:0000256" key="5">
    <source>
        <dbReference type="ARBA" id="ARBA00023136"/>
    </source>
</evidence>
<dbReference type="InterPro" id="IPR052218">
    <property type="entry name" value="Preflagellin_Peptidase"/>
</dbReference>
<keyword evidence="4 6" id="KW-1133">Transmembrane helix</keyword>
<dbReference type="OrthoDB" id="6199155at2"/>
<comment type="subcellular location">
    <subcellularLocation>
        <location evidence="1">Cell membrane</location>
        <topology evidence="1">Multi-pass membrane protein</topology>
    </subcellularLocation>
</comment>
<proteinExistence type="predicted"/>
<keyword evidence="3 6" id="KW-0812">Transmembrane</keyword>
<feature type="transmembrane region" description="Helical" evidence="6">
    <location>
        <begin position="91"/>
        <end position="114"/>
    </location>
</feature>
<keyword evidence="2" id="KW-1003">Cell membrane</keyword>
<accession>A0A4Y8WDP2</accession>
<feature type="transmembrane region" description="Helical" evidence="6">
    <location>
        <begin position="126"/>
        <end position="144"/>
    </location>
</feature>
<feature type="transmembrane region" description="Helical" evidence="6">
    <location>
        <begin position="53"/>
        <end position="71"/>
    </location>
</feature>
<dbReference type="EMBL" id="SATR01000021">
    <property type="protein sequence ID" value="TFH90904.1"/>
    <property type="molecule type" value="Genomic_DNA"/>
</dbReference>
<evidence type="ECO:0000256" key="4">
    <source>
        <dbReference type="ARBA" id="ARBA00022989"/>
    </source>
</evidence>
<dbReference type="PANTHER" id="PTHR36506:SF1">
    <property type="entry name" value="PREFLAGELLIN PEPTIDASE"/>
    <property type="match status" value="1"/>
</dbReference>
<evidence type="ECO:0000313" key="8">
    <source>
        <dbReference type="EMBL" id="TFH90904.1"/>
    </source>
</evidence>
<organism evidence="8 9">
    <name type="scientific">Vibrio ouci</name>
    <dbReference type="NCBI Taxonomy" id="2499078"/>
    <lineage>
        <taxon>Bacteria</taxon>
        <taxon>Pseudomonadati</taxon>
        <taxon>Pseudomonadota</taxon>
        <taxon>Gammaproteobacteria</taxon>
        <taxon>Vibrionales</taxon>
        <taxon>Vibrionaceae</taxon>
        <taxon>Vibrio</taxon>
    </lineage>
</organism>
<sequence>MNIQLWWLPFIATMALVASYQDIRHRKIPNGVVIVITLLGVFFVFKQGRYEQLAMPIPVLAIGALLFYFNIMAAGDSKLLAAYSLMISPNYFPLTVFIIVSAGGALAISQWVVSQMTGNANWVNKGVPYGVPICLGSLLGIAASL</sequence>
<evidence type="ECO:0000256" key="6">
    <source>
        <dbReference type="SAM" id="Phobius"/>
    </source>
</evidence>
<dbReference type="InterPro" id="IPR000045">
    <property type="entry name" value="Prepilin_IV_endopep_pep"/>
</dbReference>
<name>A0A4Y8WDP2_9VIBR</name>
<gene>
    <name evidence="8" type="ORF">ELS82_14345</name>
</gene>
<feature type="transmembrane region" description="Helical" evidence="6">
    <location>
        <begin position="30"/>
        <end position="47"/>
    </location>
</feature>
<feature type="domain" description="Prepilin type IV endopeptidase peptidase" evidence="7">
    <location>
        <begin position="11"/>
        <end position="108"/>
    </location>
</feature>
<keyword evidence="9" id="KW-1185">Reference proteome</keyword>
<dbReference type="Gene3D" id="1.20.120.1220">
    <property type="match status" value="1"/>
</dbReference>
<evidence type="ECO:0000256" key="3">
    <source>
        <dbReference type="ARBA" id="ARBA00022692"/>
    </source>
</evidence>
<dbReference type="GO" id="GO:0005886">
    <property type="term" value="C:plasma membrane"/>
    <property type="evidence" value="ECO:0007669"/>
    <property type="project" value="UniProtKB-SubCell"/>
</dbReference>
<dbReference type="GO" id="GO:0004190">
    <property type="term" value="F:aspartic-type endopeptidase activity"/>
    <property type="evidence" value="ECO:0007669"/>
    <property type="project" value="InterPro"/>
</dbReference>
<evidence type="ECO:0000256" key="2">
    <source>
        <dbReference type="ARBA" id="ARBA00022475"/>
    </source>
</evidence>
<evidence type="ECO:0000313" key="9">
    <source>
        <dbReference type="Proteomes" id="UP000297753"/>
    </source>
</evidence>
<evidence type="ECO:0000256" key="1">
    <source>
        <dbReference type="ARBA" id="ARBA00004651"/>
    </source>
</evidence>
<reference evidence="8 9" key="1">
    <citation type="submission" date="2019-01" db="EMBL/GenBank/DDBJ databases">
        <title>Vibrio BEI176 sp. nov, a marine bacterium isolated from China: eastern marignal seas.</title>
        <authorList>
            <person name="Li B."/>
        </authorList>
    </citation>
    <scope>NUCLEOTIDE SEQUENCE [LARGE SCALE GENOMIC DNA]</scope>
    <source>
        <strain evidence="8 9">BEI176</strain>
    </source>
</reference>
<dbReference type="Pfam" id="PF01478">
    <property type="entry name" value="Peptidase_A24"/>
    <property type="match status" value="1"/>
</dbReference>
<dbReference type="PANTHER" id="PTHR36506">
    <property type="entry name" value="PREFLAGELLIN PEPTIDASE"/>
    <property type="match status" value="1"/>
</dbReference>
<evidence type="ECO:0000259" key="7">
    <source>
        <dbReference type="Pfam" id="PF01478"/>
    </source>
</evidence>
<dbReference type="Proteomes" id="UP000297753">
    <property type="component" value="Unassembled WGS sequence"/>
</dbReference>
<protein>
    <submittedName>
        <fullName evidence="8">Prepilin peptidase</fullName>
    </submittedName>
</protein>
<dbReference type="AlphaFoldDB" id="A0A4Y8WDP2"/>